<dbReference type="InterPro" id="IPR001279">
    <property type="entry name" value="Metallo-B-lactamas"/>
</dbReference>
<feature type="domain" description="Metallo-beta-lactamase" evidence="1">
    <location>
        <begin position="37"/>
        <end position="232"/>
    </location>
</feature>
<organism evidence="2 3">
    <name type="scientific">Candidatus Komeilibacteria bacterium CG11_big_fil_rev_8_21_14_0_20_36_20</name>
    <dbReference type="NCBI Taxonomy" id="1974477"/>
    <lineage>
        <taxon>Bacteria</taxon>
        <taxon>Candidatus Komeiliibacteriota</taxon>
    </lineage>
</organism>
<reference evidence="2 3" key="1">
    <citation type="submission" date="2017-09" db="EMBL/GenBank/DDBJ databases">
        <title>Depth-based differentiation of microbial function through sediment-hosted aquifers and enrichment of novel symbionts in the deep terrestrial subsurface.</title>
        <authorList>
            <person name="Probst A.J."/>
            <person name="Ladd B."/>
            <person name="Jarett J.K."/>
            <person name="Geller-Mcgrath D.E."/>
            <person name="Sieber C.M."/>
            <person name="Emerson J.B."/>
            <person name="Anantharaman K."/>
            <person name="Thomas B.C."/>
            <person name="Malmstrom R."/>
            <person name="Stieglmeier M."/>
            <person name="Klingl A."/>
            <person name="Woyke T."/>
            <person name="Ryan C.M."/>
            <person name="Banfield J.F."/>
        </authorList>
    </citation>
    <scope>NUCLEOTIDE SEQUENCE [LARGE SCALE GENOMIC DNA]</scope>
    <source>
        <strain evidence="2">CG11_big_fil_rev_8_21_14_0_20_36_20</strain>
    </source>
</reference>
<comment type="caution">
    <text evidence="2">The sequence shown here is derived from an EMBL/GenBank/DDBJ whole genome shotgun (WGS) entry which is preliminary data.</text>
</comment>
<dbReference type="SMART" id="SM00849">
    <property type="entry name" value="Lactamase_B"/>
    <property type="match status" value="1"/>
</dbReference>
<dbReference type="EMBL" id="PCWQ01000007">
    <property type="protein sequence ID" value="PIR07048.1"/>
    <property type="molecule type" value="Genomic_DNA"/>
</dbReference>
<dbReference type="Pfam" id="PF00753">
    <property type="entry name" value="Lactamase_B"/>
    <property type="match status" value="1"/>
</dbReference>
<sequence>MNKLKIIIGVILLLLILFFSLNKNNNNLMVSFLDIGQGDAILIQAPTGQNILIDGGADNKLLSEIAKNLPWWERKIDYLIISHYHADHIMGLMELLNKYEVEHILTTGHQPTDDFLYQIWIDALTAHNLRETIVQPGEKFILNNNLSWQVLLADGYHEDYNENSLVMRLSFGRIDYLFMGDLPSTQESKLLQSPFILESEIFKVGHHGSQYSSGQDFLAAVSPELCIIQSGQGNKFGHPHQEALDRLRTIGCQIEQNQFRGTINIISDGQNWLIR</sequence>
<protein>
    <recommendedName>
        <fullName evidence="1">Metallo-beta-lactamase domain-containing protein</fullName>
    </recommendedName>
</protein>
<evidence type="ECO:0000313" key="2">
    <source>
        <dbReference type="EMBL" id="PIR07048.1"/>
    </source>
</evidence>
<dbReference type="PANTHER" id="PTHR30619:SF1">
    <property type="entry name" value="RECOMBINATION PROTEIN 2"/>
    <property type="match status" value="1"/>
</dbReference>
<dbReference type="AlphaFoldDB" id="A0A2H0NDT0"/>
<evidence type="ECO:0000259" key="1">
    <source>
        <dbReference type="SMART" id="SM00849"/>
    </source>
</evidence>
<dbReference type="SUPFAM" id="SSF56281">
    <property type="entry name" value="Metallo-hydrolase/oxidoreductase"/>
    <property type="match status" value="1"/>
</dbReference>
<dbReference type="PANTHER" id="PTHR30619">
    <property type="entry name" value="DNA INTERNALIZATION/COMPETENCE PROTEIN COMEC/REC2"/>
    <property type="match status" value="1"/>
</dbReference>
<accession>A0A2H0NDT0</accession>
<evidence type="ECO:0000313" key="3">
    <source>
        <dbReference type="Proteomes" id="UP000230564"/>
    </source>
</evidence>
<dbReference type="CDD" id="cd07731">
    <property type="entry name" value="ComA-like_MBL-fold"/>
    <property type="match status" value="1"/>
</dbReference>
<dbReference type="InterPro" id="IPR035681">
    <property type="entry name" value="ComA-like_MBL"/>
</dbReference>
<dbReference type="InterPro" id="IPR036866">
    <property type="entry name" value="RibonucZ/Hydroxyglut_hydro"/>
</dbReference>
<proteinExistence type="predicted"/>
<name>A0A2H0NDT0_9BACT</name>
<dbReference type="InterPro" id="IPR052159">
    <property type="entry name" value="Competence_DNA_uptake"/>
</dbReference>
<gene>
    <name evidence="2" type="ORF">COV55_01310</name>
</gene>
<dbReference type="Gene3D" id="3.60.15.10">
    <property type="entry name" value="Ribonuclease Z/Hydroxyacylglutathione hydrolase-like"/>
    <property type="match status" value="1"/>
</dbReference>
<dbReference type="Proteomes" id="UP000230564">
    <property type="component" value="Unassembled WGS sequence"/>
</dbReference>